<evidence type="ECO:0000256" key="6">
    <source>
        <dbReference type="SAM" id="Phobius"/>
    </source>
</evidence>
<dbReference type="HOGENOM" id="CLU_007946_12_1_1"/>
<feature type="transmembrane region" description="Helical" evidence="6">
    <location>
        <begin position="260"/>
        <end position="280"/>
    </location>
</feature>
<dbReference type="PANTHER" id="PTHR43341">
    <property type="entry name" value="AMINO ACID PERMEASE"/>
    <property type="match status" value="1"/>
</dbReference>
<feature type="transmembrane region" description="Helical" evidence="6">
    <location>
        <begin position="178"/>
        <end position="196"/>
    </location>
</feature>
<evidence type="ECO:0000256" key="5">
    <source>
        <dbReference type="ARBA" id="ARBA00023136"/>
    </source>
</evidence>
<dbReference type="PANTHER" id="PTHR43341:SF36">
    <property type="entry name" value="PROLINE-SPECIFIC PERMEASE"/>
    <property type="match status" value="1"/>
</dbReference>
<keyword evidence="4 6" id="KW-1133">Transmembrane helix</keyword>
<dbReference type="Proteomes" id="UP000008536">
    <property type="component" value="Chromosome C"/>
</dbReference>
<feature type="transmembrane region" description="Helical" evidence="6">
    <location>
        <begin position="398"/>
        <end position="420"/>
    </location>
</feature>
<dbReference type="GO" id="GO:0016020">
    <property type="term" value="C:membrane"/>
    <property type="evidence" value="ECO:0007669"/>
    <property type="project" value="UniProtKB-SubCell"/>
</dbReference>
<dbReference type="PIRSF" id="PIRSF006060">
    <property type="entry name" value="AA_transporter"/>
    <property type="match status" value="1"/>
</dbReference>
<dbReference type="InterPro" id="IPR004841">
    <property type="entry name" value="AA-permease/SLC12A_dom"/>
</dbReference>
<feature type="transmembrane region" description="Helical" evidence="6">
    <location>
        <begin position="358"/>
        <end position="377"/>
    </location>
</feature>
<feature type="transmembrane region" description="Helical" evidence="6">
    <location>
        <begin position="509"/>
        <end position="529"/>
    </location>
</feature>
<evidence type="ECO:0000313" key="8">
    <source>
        <dbReference type="EMBL" id="CAR27504.1"/>
    </source>
</evidence>
<dbReference type="GO" id="GO:0015171">
    <property type="term" value="F:amino acid transmembrane transporter activity"/>
    <property type="evidence" value="ECO:0007669"/>
    <property type="project" value="TreeGrafter"/>
</dbReference>
<keyword evidence="9" id="KW-1185">Reference proteome</keyword>
<evidence type="ECO:0000256" key="1">
    <source>
        <dbReference type="ARBA" id="ARBA00004141"/>
    </source>
</evidence>
<gene>
    <name evidence="8" type="ordered locus">ZYRO0C18502g</name>
</gene>
<feature type="transmembrane region" description="Helical" evidence="6">
    <location>
        <begin position="208"/>
        <end position="228"/>
    </location>
</feature>
<evidence type="ECO:0000259" key="7">
    <source>
        <dbReference type="Pfam" id="PF00324"/>
    </source>
</evidence>
<sequence>MDIEMQSVVGYSSSTATPIGQGASDMKVKENFVTESIQEDDLERGSIDVLIDEKPSHQMQRGLKSRHMQLIALGCAIGTGLFIGTGGALSTCGPAPLLISYIIMSFFVWTIMHQLTEMVVLTPIPGEASMYALARAYLNRPLSFMCGWNLFYAQAMIAPSEITASTLLIQYWTDANSAIFVSIFIVITIAVTALPVKVFGESEFWVSMIKLITITGLIILGVVIFFGGGPNQHHVLGFHYWKHPGAFKPHISTGNTGKFLAVWTAIIKSGFAFILSPETLTSCSAEADRPRRNMPRAANRFVWRLMLFYIGGALVVGVTVGYDNQNLLSAIASGQSNAAASPFVIGIKEVGIKVLPHIINAAILTGAYSAGTAEMYGASRMLHSMALKGNAPKIFARVNRYGVPYYSIIVPSCFCFLAYLNCSNSASQVFTWLTNISTISGFISWVFVSITYVRFRRVIDYLDLNDRIKFRKPFQRIFAYFSGCFFVILSLTNGYAVFTKGNWSVSDFFANYITIGFVVVLFIMGTAYYKEWRFRDMEEIRSELIPKIDMADEEESNEIVIEPTTWYGKLGNVLI</sequence>
<evidence type="ECO:0000256" key="2">
    <source>
        <dbReference type="ARBA" id="ARBA00022448"/>
    </source>
</evidence>
<feature type="transmembrane region" description="Helical" evidence="6">
    <location>
        <begin position="70"/>
        <end position="89"/>
    </location>
</feature>
<feature type="domain" description="Amino acid permease/ SLC12A" evidence="7">
    <location>
        <begin position="67"/>
        <end position="533"/>
    </location>
</feature>
<dbReference type="KEGG" id="zro:ZYRO0C18502g"/>
<feature type="transmembrane region" description="Helical" evidence="6">
    <location>
        <begin position="432"/>
        <end position="453"/>
    </location>
</feature>
<accession>C5DUP3</accession>
<comment type="subcellular location">
    <subcellularLocation>
        <location evidence="1">Membrane</location>
        <topology evidence="1">Multi-pass membrane protein</topology>
    </subcellularLocation>
</comment>
<dbReference type="Pfam" id="PF00324">
    <property type="entry name" value="AA_permease"/>
    <property type="match status" value="1"/>
</dbReference>
<name>C5DUP3_ZYGRC</name>
<proteinExistence type="predicted"/>
<evidence type="ECO:0000313" key="9">
    <source>
        <dbReference type="Proteomes" id="UP000008536"/>
    </source>
</evidence>
<feature type="transmembrane region" description="Helical" evidence="6">
    <location>
        <begin position="477"/>
        <end position="497"/>
    </location>
</feature>
<dbReference type="Gene3D" id="1.20.1740.10">
    <property type="entry name" value="Amino acid/polyamine transporter I"/>
    <property type="match status" value="1"/>
</dbReference>
<evidence type="ECO:0000256" key="4">
    <source>
        <dbReference type="ARBA" id="ARBA00022989"/>
    </source>
</evidence>
<feature type="transmembrane region" description="Helical" evidence="6">
    <location>
        <begin position="301"/>
        <end position="322"/>
    </location>
</feature>
<keyword evidence="3 6" id="KW-0812">Transmembrane</keyword>
<dbReference type="InParanoid" id="C5DUP3"/>
<dbReference type="InterPro" id="IPR050524">
    <property type="entry name" value="APC_YAT"/>
</dbReference>
<reference evidence="8 9" key="1">
    <citation type="journal article" date="2009" name="Genome Res.">
        <title>Comparative genomics of protoploid Saccharomycetaceae.</title>
        <authorList>
            <consortium name="The Genolevures Consortium"/>
            <person name="Souciet J.-L."/>
            <person name="Dujon B."/>
            <person name="Gaillardin C."/>
            <person name="Johnston M."/>
            <person name="Baret P.V."/>
            <person name="Cliften P."/>
            <person name="Sherman D.J."/>
            <person name="Weissenbach J."/>
            <person name="Westhof E."/>
            <person name="Wincker P."/>
            <person name="Jubin C."/>
            <person name="Poulain J."/>
            <person name="Barbe V."/>
            <person name="Segurens B."/>
            <person name="Artiguenave F."/>
            <person name="Anthouard V."/>
            <person name="Vacherie B."/>
            <person name="Val M.-E."/>
            <person name="Fulton R.S."/>
            <person name="Minx P."/>
            <person name="Wilson R."/>
            <person name="Durrens P."/>
            <person name="Jean G."/>
            <person name="Marck C."/>
            <person name="Martin T."/>
            <person name="Nikolski M."/>
            <person name="Rolland T."/>
            <person name="Seret M.-L."/>
            <person name="Casaregola S."/>
            <person name="Despons L."/>
            <person name="Fairhead C."/>
            <person name="Fischer G."/>
            <person name="Lafontaine I."/>
            <person name="Leh V."/>
            <person name="Lemaire M."/>
            <person name="de Montigny J."/>
            <person name="Neuveglise C."/>
            <person name="Thierry A."/>
            <person name="Blanc-Lenfle I."/>
            <person name="Bleykasten C."/>
            <person name="Diffels J."/>
            <person name="Fritsch E."/>
            <person name="Frangeul L."/>
            <person name="Goeffon A."/>
            <person name="Jauniaux N."/>
            <person name="Kachouri-Lafond R."/>
            <person name="Payen C."/>
            <person name="Potier S."/>
            <person name="Pribylova L."/>
            <person name="Ozanne C."/>
            <person name="Richard G.-F."/>
            <person name="Sacerdot C."/>
            <person name="Straub M.-L."/>
            <person name="Talla E."/>
        </authorList>
    </citation>
    <scope>NUCLEOTIDE SEQUENCE [LARGE SCALE GENOMIC DNA]</scope>
    <source>
        <strain evidence="8 9">ATCC 2623 / CBS 732 / BCRC 21506 / NBRC 1130 / NCYC 568 / NRRL Y-229</strain>
    </source>
</reference>
<dbReference type="FunFam" id="1.20.1740.10:FF:000001">
    <property type="entry name" value="Amino acid permease"/>
    <property type="match status" value="1"/>
</dbReference>
<keyword evidence="2" id="KW-0813">Transport</keyword>
<evidence type="ECO:0000256" key="3">
    <source>
        <dbReference type="ARBA" id="ARBA00022692"/>
    </source>
</evidence>
<keyword evidence="5 6" id="KW-0472">Membrane</keyword>
<dbReference type="AlphaFoldDB" id="C5DUP3"/>
<dbReference type="EMBL" id="CU928175">
    <property type="protein sequence ID" value="CAR27504.1"/>
    <property type="molecule type" value="Genomic_DNA"/>
</dbReference>
<organism evidence="8 9">
    <name type="scientific">Zygosaccharomyces rouxii (strain ATCC 2623 / CBS 732 / NBRC 1130 / NCYC 568 / NRRL Y-229)</name>
    <dbReference type="NCBI Taxonomy" id="559307"/>
    <lineage>
        <taxon>Eukaryota</taxon>
        <taxon>Fungi</taxon>
        <taxon>Dikarya</taxon>
        <taxon>Ascomycota</taxon>
        <taxon>Saccharomycotina</taxon>
        <taxon>Saccharomycetes</taxon>
        <taxon>Saccharomycetales</taxon>
        <taxon>Saccharomycetaceae</taxon>
        <taxon>Zygosaccharomyces</taxon>
    </lineage>
</organism>
<protein>
    <submittedName>
        <fullName evidence="8">ZYRO0C18502p</fullName>
    </submittedName>
</protein>
<dbReference type="FunCoup" id="C5DUP3">
    <property type="interactions" value="173"/>
</dbReference>